<accession>W2S3Q4</accession>
<feature type="transmembrane region" description="Helical" evidence="1">
    <location>
        <begin position="136"/>
        <end position="160"/>
    </location>
</feature>
<dbReference type="STRING" id="1220924.W2S3Q4"/>
<dbReference type="Proteomes" id="UP000030752">
    <property type="component" value="Unassembled WGS sequence"/>
</dbReference>
<evidence type="ECO:0000313" key="3">
    <source>
        <dbReference type="Proteomes" id="UP000030752"/>
    </source>
</evidence>
<reference evidence="2 3" key="1">
    <citation type="submission" date="2013-03" db="EMBL/GenBank/DDBJ databases">
        <title>The Genome Sequence of Phialophora europaea CBS 101466.</title>
        <authorList>
            <consortium name="The Broad Institute Genomics Platform"/>
            <person name="Cuomo C."/>
            <person name="de Hoog S."/>
            <person name="Gorbushina A."/>
            <person name="Walker B."/>
            <person name="Young S.K."/>
            <person name="Zeng Q."/>
            <person name="Gargeya S."/>
            <person name="Fitzgerald M."/>
            <person name="Haas B."/>
            <person name="Abouelleil A."/>
            <person name="Allen A.W."/>
            <person name="Alvarado L."/>
            <person name="Arachchi H.M."/>
            <person name="Berlin A.M."/>
            <person name="Chapman S.B."/>
            <person name="Gainer-Dewar J."/>
            <person name="Goldberg J."/>
            <person name="Griggs A."/>
            <person name="Gujja S."/>
            <person name="Hansen M."/>
            <person name="Howarth C."/>
            <person name="Imamovic A."/>
            <person name="Ireland A."/>
            <person name="Larimer J."/>
            <person name="McCowan C."/>
            <person name="Murphy C."/>
            <person name="Pearson M."/>
            <person name="Poon T.W."/>
            <person name="Priest M."/>
            <person name="Roberts A."/>
            <person name="Saif S."/>
            <person name="Shea T."/>
            <person name="Sisk P."/>
            <person name="Sykes S."/>
            <person name="Wortman J."/>
            <person name="Nusbaum C."/>
            <person name="Birren B."/>
        </authorList>
    </citation>
    <scope>NUCLEOTIDE SEQUENCE [LARGE SCALE GENOMIC DNA]</scope>
    <source>
        <strain evidence="2 3">CBS 101466</strain>
    </source>
</reference>
<gene>
    <name evidence="2" type="ORF">HMPREF1541_02471</name>
</gene>
<dbReference type="VEuPathDB" id="FungiDB:HMPREF1541_02471"/>
<dbReference type="RefSeq" id="XP_008715048.1">
    <property type="nucleotide sequence ID" value="XM_008716826.1"/>
</dbReference>
<feature type="transmembrane region" description="Helical" evidence="1">
    <location>
        <begin position="58"/>
        <end position="81"/>
    </location>
</feature>
<dbReference type="AlphaFoldDB" id="W2S3Q4"/>
<organism evidence="2 3">
    <name type="scientific">Cyphellophora europaea (strain CBS 101466)</name>
    <name type="common">Phialophora europaea</name>
    <dbReference type="NCBI Taxonomy" id="1220924"/>
    <lineage>
        <taxon>Eukaryota</taxon>
        <taxon>Fungi</taxon>
        <taxon>Dikarya</taxon>
        <taxon>Ascomycota</taxon>
        <taxon>Pezizomycotina</taxon>
        <taxon>Eurotiomycetes</taxon>
        <taxon>Chaetothyriomycetidae</taxon>
        <taxon>Chaetothyriales</taxon>
        <taxon>Cyphellophoraceae</taxon>
        <taxon>Cyphellophora</taxon>
    </lineage>
</organism>
<dbReference type="InParanoid" id="W2S3Q4"/>
<keyword evidence="3" id="KW-1185">Reference proteome</keyword>
<protein>
    <recommendedName>
        <fullName evidence="4">Integral membrane protein</fullName>
    </recommendedName>
</protein>
<dbReference type="GeneID" id="19969810"/>
<keyword evidence="1" id="KW-0472">Membrane</keyword>
<evidence type="ECO:0000313" key="2">
    <source>
        <dbReference type="EMBL" id="ETN43312.1"/>
    </source>
</evidence>
<dbReference type="HOGENOM" id="CLU_092535_0_0_1"/>
<keyword evidence="1" id="KW-1133">Transmembrane helix</keyword>
<name>W2S3Q4_CYPE1</name>
<dbReference type="EMBL" id="KB822718">
    <property type="protein sequence ID" value="ETN43312.1"/>
    <property type="molecule type" value="Genomic_DNA"/>
</dbReference>
<feature type="transmembrane region" description="Helical" evidence="1">
    <location>
        <begin position="12"/>
        <end position="37"/>
    </location>
</feature>
<proteinExistence type="predicted"/>
<keyword evidence="1" id="KW-0812">Transmembrane</keyword>
<sequence length="162" mass="17913">MTSQLGLHPSFAVIPLVSQSLTVFFAGVETTIFISFLRAAETDHAAVQRTARLWWKQWLPWGLSTIFAVTLPGICAGVYAARQLPSDSLEWKLYAAGAAFGSGHFLAGPTISKVIDKICDEEVEKSSETMKYIKRWLQVHTVRTLAADIPALFCFAYLVFGK</sequence>
<dbReference type="OrthoDB" id="1523883at2759"/>
<dbReference type="eggNOG" id="ENOG502T50H">
    <property type="taxonomic scope" value="Eukaryota"/>
</dbReference>
<evidence type="ECO:0000256" key="1">
    <source>
        <dbReference type="SAM" id="Phobius"/>
    </source>
</evidence>
<evidence type="ECO:0008006" key="4">
    <source>
        <dbReference type="Google" id="ProtNLM"/>
    </source>
</evidence>